<evidence type="ECO:0000259" key="6">
    <source>
        <dbReference type="Pfam" id="PF08281"/>
    </source>
</evidence>
<evidence type="ECO:0000256" key="4">
    <source>
        <dbReference type="ARBA" id="ARBA00023163"/>
    </source>
</evidence>
<sequence>MPPLPSDPDWALLVARIAKDRDTAAFGRLFDHFAPRLKSYLMRGGASDAGAEDCTQDVMATVWRKADQYDPSRAAVSTWIFTIARNRQIDLLRRQSRPEPEALPWGPEPEPDASDRIALQQETTMLIDALGALPHTQRDLVERAYFGGLSHGEIAVDTGLPLGTIKSRLRLALERLRHAMRQGAGR</sequence>
<dbReference type="EMBL" id="LAZR01062589">
    <property type="protein sequence ID" value="KKK61212.1"/>
    <property type="molecule type" value="Genomic_DNA"/>
</dbReference>
<dbReference type="Gene3D" id="1.10.10.10">
    <property type="entry name" value="Winged helix-like DNA-binding domain superfamily/Winged helix DNA-binding domain"/>
    <property type="match status" value="1"/>
</dbReference>
<dbReference type="InterPro" id="IPR013249">
    <property type="entry name" value="RNA_pol_sigma70_r4_t2"/>
</dbReference>
<dbReference type="Gene3D" id="1.10.1740.10">
    <property type="match status" value="1"/>
</dbReference>
<evidence type="ECO:0000256" key="2">
    <source>
        <dbReference type="ARBA" id="ARBA00023015"/>
    </source>
</evidence>
<dbReference type="InterPro" id="IPR007627">
    <property type="entry name" value="RNA_pol_sigma70_r2"/>
</dbReference>
<dbReference type="InterPro" id="IPR014284">
    <property type="entry name" value="RNA_pol_sigma-70_dom"/>
</dbReference>
<dbReference type="NCBIfam" id="TIGR02937">
    <property type="entry name" value="sigma70-ECF"/>
    <property type="match status" value="1"/>
</dbReference>
<dbReference type="Pfam" id="PF04542">
    <property type="entry name" value="Sigma70_r2"/>
    <property type="match status" value="1"/>
</dbReference>
<evidence type="ECO:0000259" key="5">
    <source>
        <dbReference type="Pfam" id="PF04542"/>
    </source>
</evidence>
<name>A0A0F8WWF5_9ZZZZ</name>
<dbReference type="SUPFAM" id="SSF88659">
    <property type="entry name" value="Sigma3 and sigma4 domains of RNA polymerase sigma factors"/>
    <property type="match status" value="1"/>
</dbReference>
<accession>A0A0F8WWF5</accession>
<protein>
    <recommendedName>
        <fullName evidence="8">RNA polymerase sigma-70 region 2 domain-containing protein</fullName>
    </recommendedName>
</protein>
<dbReference type="PANTHER" id="PTHR43133">
    <property type="entry name" value="RNA POLYMERASE ECF-TYPE SIGMA FACTO"/>
    <property type="match status" value="1"/>
</dbReference>
<keyword evidence="4" id="KW-0804">Transcription</keyword>
<evidence type="ECO:0008006" key="8">
    <source>
        <dbReference type="Google" id="ProtNLM"/>
    </source>
</evidence>
<evidence type="ECO:0000256" key="3">
    <source>
        <dbReference type="ARBA" id="ARBA00023082"/>
    </source>
</evidence>
<keyword evidence="3" id="KW-0731">Sigma factor</keyword>
<evidence type="ECO:0000256" key="1">
    <source>
        <dbReference type="ARBA" id="ARBA00010641"/>
    </source>
</evidence>
<reference evidence="7" key="1">
    <citation type="journal article" date="2015" name="Nature">
        <title>Complex archaea that bridge the gap between prokaryotes and eukaryotes.</title>
        <authorList>
            <person name="Spang A."/>
            <person name="Saw J.H."/>
            <person name="Jorgensen S.L."/>
            <person name="Zaremba-Niedzwiedzka K."/>
            <person name="Martijn J."/>
            <person name="Lind A.E."/>
            <person name="van Eijk R."/>
            <person name="Schleper C."/>
            <person name="Guy L."/>
            <person name="Ettema T.J."/>
        </authorList>
    </citation>
    <scope>NUCLEOTIDE SEQUENCE</scope>
</reference>
<gene>
    <name evidence="7" type="ORF">LCGC14_3016580</name>
</gene>
<comment type="similarity">
    <text evidence="1">Belongs to the sigma-70 factor family. ECF subfamily.</text>
</comment>
<dbReference type="PANTHER" id="PTHR43133:SF62">
    <property type="entry name" value="RNA POLYMERASE SIGMA FACTOR SIGZ"/>
    <property type="match status" value="1"/>
</dbReference>
<dbReference type="Pfam" id="PF08281">
    <property type="entry name" value="Sigma70_r4_2"/>
    <property type="match status" value="1"/>
</dbReference>
<dbReference type="InterPro" id="IPR036388">
    <property type="entry name" value="WH-like_DNA-bd_sf"/>
</dbReference>
<dbReference type="AlphaFoldDB" id="A0A0F8WWF5"/>
<keyword evidence="2" id="KW-0805">Transcription regulation</keyword>
<dbReference type="InterPro" id="IPR039425">
    <property type="entry name" value="RNA_pol_sigma-70-like"/>
</dbReference>
<dbReference type="InterPro" id="IPR013325">
    <property type="entry name" value="RNA_pol_sigma_r2"/>
</dbReference>
<dbReference type="InterPro" id="IPR013324">
    <property type="entry name" value="RNA_pol_sigma_r3/r4-like"/>
</dbReference>
<dbReference type="SUPFAM" id="SSF88946">
    <property type="entry name" value="Sigma2 domain of RNA polymerase sigma factors"/>
    <property type="match status" value="1"/>
</dbReference>
<evidence type="ECO:0000313" key="7">
    <source>
        <dbReference type="EMBL" id="KKK61212.1"/>
    </source>
</evidence>
<dbReference type="GO" id="GO:0003677">
    <property type="term" value="F:DNA binding"/>
    <property type="evidence" value="ECO:0007669"/>
    <property type="project" value="InterPro"/>
</dbReference>
<feature type="domain" description="RNA polymerase sigma factor 70 region 4 type 2" evidence="6">
    <location>
        <begin position="125"/>
        <end position="176"/>
    </location>
</feature>
<comment type="caution">
    <text evidence="7">The sequence shown here is derived from an EMBL/GenBank/DDBJ whole genome shotgun (WGS) entry which is preliminary data.</text>
</comment>
<dbReference type="GO" id="GO:0016987">
    <property type="term" value="F:sigma factor activity"/>
    <property type="evidence" value="ECO:0007669"/>
    <property type="project" value="UniProtKB-KW"/>
</dbReference>
<proteinExistence type="inferred from homology"/>
<organism evidence="7">
    <name type="scientific">marine sediment metagenome</name>
    <dbReference type="NCBI Taxonomy" id="412755"/>
    <lineage>
        <taxon>unclassified sequences</taxon>
        <taxon>metagenomes</taxon>
        <taxon>ecological metagenomes</taxon>
    </lineage>
</organism>
<dbReference type="GO" id="GO:0006352">
    <property type="term" value="P:DNA-templated transcription initiation"/>
    <property type="evidence" value="ECO:0007669"/>
    <property type="project" value="InterPro"/>
</dbReference>
<feature type="domain" description="RNA polymerase sigma-70 region 2" evidence="5">
    <location>
        <begin position="29"/>
        <end position="97"/>
    </location>
</feature>